<evidence type="ECO:0000313" key="2">
    <source>
        <dbReference type="Proteomes" id="UP000480122"/>
    </source>
</evidence>
<gene>
    <name evidence="1" type="ORF">GLX25_12465</name>
</gene>
<dbReference type="GO" id="GO:0019441">
    <property type="term" value="P:L-tryptophan catabolic process to kynurenine"/>
    <property type="evidence" value="ECO:0007669"/>
    <property type="project" value="InterPro"/>
</dbReference>
<dbReference type="Proteomes" id="UP000480122">
    <property type="component" value="Unassembled WGS sequence"/>
</dbReference>
<dbReference type="InterPro" id="IPR007325">
    <property type="entry name" value="KFase/CYL"/>
</dbReference>
<dbReference type="Gene3D" id="3.50.30.50">
    <property type="entry name" value="Putative cyclase"/>
    <property type="match status" value="1"/>
</dbReference>
<accession>A0A7C9HV27</accession>
<dbReference type="InterPro" id="IPR037175">
    <property type="entry name" value="KFase_sf"/>
</dbReference>
<dbReference type="GO" id="GO:0004061">
    <property type="term" value="F:arylformamidase activity"/>
    <property type="evidence" value="ECO:0007669"/>
    <property type="project" value="InterPro"/>
</dbReference>
<dbReference type="AlphaFoldDB" id="A0A7C9HV27"/>
<dbReference type="Pfam" id="PF04199">
    <property type="entry name" value="Cyclase"/>
    <property type="match status" value="1"/>
</dbReference>
<dbReference type="SUPFAM" id="SSF102198">
    <property type="entry name" value="Putative cyclase"/>
    <property type="match status" value="1"/>
</dbReference>
<evidence type="ECO:0000313" key="1">
    <source>
        <dbReference type="EMBL" id="MUN07925.1"/>
    </source>
</evidence>
<dbReference type="RefSeq" id="WP_155842774.1">
    <property type="nucleotide sequence ID" value="NZ_BAAAIA010000001.1"/>
</dbReference>
<comment type="caution">
    <text evidence="1">The sequence shown here is derived from an EMBL/GenBank/DDBJ whole genome shotgun (WGS) entry which is preliminary data.</text>
</comment>
<name>A0A7C9HV27_9MICO</name>
<organism evidence="1 2">
    <name type="scientific">Agromyces luteolus</name>
    <dbReference type="NCBI Taxonomy" id="88373"/>
    <lineage>
        <taxon>Bacteria</taxon>
        <taxon>Bacillati</taxon>
        <taxon>Actinomycetota</taxon>
        <taxon>Actinomycetes</taxon>
        <taxon>Micrococcales</taxon>
        <taxon>Microbacteriaceae</taxon>
        <taxon>Agromyces</taxon>
    </lineage>
</organism>
<dbReference type="OrthoDB" id="7067800at2"/>
<keyword evidence="2" id="KW-1185">Reference proteome</keyword>
<dbReference type="PANTHER" id="PTHR31118">
    <property type="entry name" value="CYCLASE-LIKE PROTEIN 2"/>
    <property type="match status" value="1"/>
</dbReference>
<proteinExistence type="predicted"/>
<dbReference type="PANTHER" id="PTHR31118:SF32">
    <property type="entry name" value="KYNURENINE FORMAMIDASE"/>
    <property type="match status" value="1"/>
</dbReference>
<sequence length="220" mass="22607">MPSTPMRDLSHPIADGMTVYPGDPSVHLSPALELGRDGAAVTALRLGSHTGTHVDAPAHAIAGGRTMAEVVLDELVGEAVVFHLEGLADGATYGLDELAAALPGGALPAALPPIAIVDTGWWRWFGDERALRHPSLDPAAAAELIARGMHVLAVDTLSPDTTDAAGTTSFPVHEVVLGADHLIVENVAGLDGLPTHVRVGFFPLRLGVDGAPLRAVAFGG</sequence>
<reference evidence="1 2" key="1">
    <citation type="submission" date="2019-11" db="EMBL/GenBank/DDBJ databases">
        <title>Agromyces kandeliae sp. nov., isolated from mangrove soil.</title>
        <authorList>
            <person name="Wang R."/>
        </authorList>
    </citation>
    <scope>NUCLEOTIDE SEQUENCE [LARGE SCALE GENOMIC DNA]</scope>
    <source>
        <strain evidence="1 2">JCM 11431</strain>
    </source>
</reference>
<protein>
    <submittedName>
        <fullName evidence="1">Cyclase family protein</fullName>
    </submittedName>
</protein>
<dbReference type="EMBL" id="WODA01000023">
    <property type="protein sequence ID" value="MUN07925.1"/>
    <property type="molecule type" value="Genomic_DNA"/>
</dbReference>